<evidence type="ECO:0000313" key="2">
    <source>
        <dbReference type="Proteomes" id="UP000327039"/>
    </source>
</evidence>
<evidence type="ECO:0000313" key="1">
    <source>
        <dbReference type="EMBL" id="KAA9089199.1"/>
    </source>
</evidence>
<accession>A0A5J5IUD0</accession>
<protein>
    <submittedName>
        <fullName evidence="1">Uncharacterized protein</fullName>
    </submittedName>
</protein>
<dbReference type="EMBL" id="VYRZ01000001">
    <property type="protein sequence ID" value="KAA9089199.1"/>
    <property type="molecule type" value="Genomic_DNA"/>
</dbReference>
<keyword evidence="2" id="KW-1185">Reference proteome</keyword>
<dbReference type="Proteomes" id="UP000327039">
    <property type="component" value="Unassembled WGS sequence"/>
</dbReference>
<dbReference type="AlphaFoldDB" id="A0A5J5IUD0"/>
<reference evidence="2" key="1">
    <citation type="submission" date="2019-09" db="EMBL/GenBank/DDBJ databases">
        <title>Mumia zhuanghuii sp. nov. isolated from the intestinal contents of plateau pika (Ochotona curzoniae) in the Qinghai-Tibet plateau of China.</title>
        <authorList>
            <person name="Tian Z."/>
        </authorList>
    </citation>
    <scope>NUCLEOTIDE SEQUENCE [LARGE SCALE GENOMIC DNA]</scope>
    <source>
        <strain evidence="2">DSM 25564</strain>
    </source>
</reference>
<dbReference type="Gene3D" id="1.10.287.1060">
    <property type="entry name" value="ESAT-6-like"/>
    <property type="match status" value="1"/>
</dbReference>
<gene>
    <name evidence="1" type="ORF">F6B42_01495</name>
</gene>
<dbReference type="SUPFAM" id="SSF140453">
    <property type="entry name" value="EsxAB dimer-like"/>
    <property type="match status" value="1"/>
</dbReference>
<dbReference type="OrthoDB" id="5083323at2"/>
<organism evidence="1 2">
    <name type="scientific">Microbacterium radiodurans</name>
    <dbReference type="NCBI Taxonomy" id="661398"/>
    <lineage>
        <taxon>Bacteria</taxon>
        <taxon>Bacillati</taxon>
        <taxon>Actinomycetota</taxon>
        <taxon>Actinomycetes</taxon>
        <taxon>Micrococcales</taxon>
        <taxon>Microbacteriaceae</taxon>
        <taxon>Microbacterium</taxon>
    </lineage>
</organism>
<sequence>MSRETSAREHSSDDVLDTAVRARARLSRVRRDLEGIRRAGAVLAVATAWRARAADAYREGLASWRDRLDESAAHLEAFDDELRSVVARLEMQGELLRRSVR</sequence>
<name>A0A5J5IUD0_9MICO</name>
<dbReference type="InterPro" id="IPR036689">
    <property type="entry name" value="ESAT-6-like_sf"/>
</dbReference>
<dbReference type="RefSeq" id="WP_150417824.1">
    <property type="nucleotide sequence ID" value="NZ_VYRZ01000001.1"/>
</dbReference>
<comment type="caution">
    <text evidence="1">The sequence shown here is derived from an EMBL/GenBank/DDBJ whole genome shotgun (WGS) entry which is preliminary data.</text>
</comment>
<proteinExistence type="predicted"/>